<evidence type="ECO:0000259" key="7">
    <source>
        <dbReference type="PROSITE" id="PS50112"/>
    </source>
</evidence>
<feature type="domain" description="Sigma-54 factor interaction" evidence="6">
    <location>
        <begin position="325"/>
        <end position="555"/>
    </location>
</feature>
<dbReference type="Gene3D" id="3.40.50.2300">
    <property type="match status" value="1"/>
</dbReference>
<dbReference type="InterPro" id="IPR025943">
    <property type="entry name" value="Sigma_54_int_dom_ATP-bd_2"/>
</dbReference>
<dbReference type="PANTHER" id="PTHR32071">
    <property type="entry name" value="TRANSCRIPTIONAL REGULATORY PROTEIN"/>
    <property type="match status" value="1"/>
</dbReference>
<accession>A0A2L2XFX8</accession>
<evidence type="ECO:0000256" key="5">
    <source>
        <dbReference type="ARBA" id="ARBA00023163"/>
    </source>
</evidence>
<feature type="domain" description="PAS" evidence="7">
    <location>
        <begin position="196"/>
        <end position="240"/>
    </location>
</feature>
<dbReference type="PANTHER" id="PTHR32071:SF57">
    <property type="entry name" value="C4-DICARBOXYLATE TRANSPORT TRANSCRIPTIONAL REGULATORY PROTEIN DCTD"/>
    <property type="match status" value="1"/>
</dbReference>
<dbReference type="FunFam" id="3.40.50.300:FF:000006">
    <property type="entry name" value="DNA-binding transcriptional regulator NtrC"/>
    <property type="match status" value="1"/>
</dbReference>
<keyword evidence="2" id="KW-0067">ATP-binding</keyword>
<keyword evidence="1" id="KW-0547">Nucleotide-binding</keyword>
<evidence type="ECO:0000313" key="9">
    <source>
        <dbReference type="Proteomes" id="UP000239549"/>
    </source>
</evidence>
<dbReference type="InterPro" id="IPR025944">
    <property type="entry name" value="Sigma_54_int_dom_CS"/>
</dbReference>
<comment type="caution">
    <text evidence="8">The sequence shown here is derived from an EMBL/GenBank/DDBJ whole genome shotgun (WGS) entry which is preliminary data.</text>
</comment>
<dbReference type="InterPro" id="IPR000014">
    <property type="entry name" value="PAS"/>
</dbReference>
<dbReference type="GO" id="GO:0006355">
    <property type="term" value="P:regulation of DNA-templated transcription"/>
    <property type="evidence" value="ECO:0007669"/>
    <property type="project" value="InterPro"/>
</dbReference>
<dbReference type="InterPro" id="IPR003593">
    <property type="entry name" value="AAA+_ATPase"/>
</dbReference>
<dbReference type="Gene3D" id="3.30.450.20">
    <property type="entry name" value="PAS domain"/>
    <property type="match status" value="1"/>
</dbReference>
<dbReference type="PROSITE" id="PS00676">
    <property type="entry name" value="SIGMA54_INTERACT_2"/>
    <property type="match status" value="1"/>
</dbReference>
<dbReference type="SUPFAM" id="SSF159800">
    <property type="entry name" value="PrpR receptor domain-like"/>
    <property type="match status" value="1"/>
</dbReference>
<dbReference type="RefSeq" id="WP_104373171.1">
    <property type="nucleotide sequence ID" value="NZ_BFAV01000157.1"/>
</dbReference>
<dbReference type="PROSITE" id="PS50112">
    <property type="entry name" value="PAS"/>
    <property type="match status" value="1"/>
</dbReference>
<evidence type="ECO:0000256" key="1">
    <source>
        <dbReference type="ARBA" id="ARBA00022741"/>
    </source>
</evidence>
<dbReference type="SUPFAM" id="SSF52540">
    <property type="entry name" value="P-loop containing nucleoside triphosphate hydrolases"/>
    <property type="match status" value="1"/>
</dbReference>
<dbReference type="InterPro" id="IPR025662">
    <property type="entry name" value="Sigma_54_int_dom_ATP-bd_1"/>
</dbReference>
<keyword evidence="5" id="KW-0804">Transcription</keyword>
<dbReference type="GO" id="GO:0005524">
    <property type="term" value="F:ATP binding"/>
    <property type="evidence" value="ECO:0007669"/>
    <property type="project" value="UniProtKB-KW"/>
</dbReference>
<keyword evidence="4" id="KW-0238">DNA-binding</keyword>
<keyword evidence="3" id="KW-0805">Transcription regulation</keyword>
<evidence type="ECO:0000256" key="3">
    <source>
        <dbReference type="ARBA" id="ARBA00023015"/>
    </source>
</evidence>
<dbReference type="Pfam" id="PF25601">
    <property type="entry name" value="AAA_lid_14"/>
    <property type="match status" value="1"/>
</dbReference>
<dbReference type="SMART" id="SM00382">
    <property type="entry name" value="AAA"/>
    <property type="match status" value="1"/>
</dbReference>
<dbReference type="Gene3D" id="1.10.8.60">
    <property type="match status" value="1"/>
</dbReference>
<dbReference type="PROSITE" id="PS50045">
    <property type="entry name" value="SIGMA54_INTERACT_4"/>
    <property type="match status" value="1"/>
</dbReference>
<dbReference type="CDD" id="cd00009">
    <property type="entry name" value="AAA"/>
    <property type="match status" value="1"/>
</dbReference>
<dbReference type="Pfam" id="PF13188">
    <property type="entry name" value="PAS_8"/>
    <property type="match status" value="1"/>
</dbReference>
<dbReference type="EMBL" id="BFAV01000157">
    <property type="protein sequence ID" value="GBF35032.1"/>
    <property type="molecule type" value="Genomic_DNA"/>
</dbReference>
<dbReference type="SMART" id="SM00091">
    <property type="entry name" value="PAS"/>
    <property type="match status" value="1"/>
</dbReference>
<dbReference type="Gene3D" id="3.40.50.10660">
    <property type="entry name" value="PrpR receptor domain-like"/>
    <property type="match status" value="1"/>
</dbReference>
<dbReference type="InterPro" id="IPR010524">
    <property type="entry name" value="Sig_transdc_resp-reg_PrpR_N"/>
</dbReference>
<dbReference type="GO" id="GO:0000156">
    <property type="term" value="F:phosphorelay response regulator activity"/>
    <property type="evidence" value="ECO:0007669"/>
    <property type="project" value="InterPro"/>
</dbReference>
<dbReference type="GO" id="GO:0003677">
    <property type="term" value="F:DNA binding"/>
    <property type="evidence" value="ECO:0007669"/>
    <property type="project" value="UniProtKB-KW"/>
</dbReference>
<dbReference type="PROSITE" id="PS00675">
    <property type="entry name" value="SIGMA54_INTERACT_1"/>
    <property type="match status" value="1"/>
</dbReference>
<reference evidence="9" key="1">
    <citation type="submission" date="2018-02" db="EMBL/GenBank/DDBJ databases">
        <title>Genome sequence of Desulfocucumis palustris strain NAW-5.</title>
        <authorList>
            <person name="Watanabe M."/>
            <person name="Kojima H."/>
            <person name="Fukui M."/>
        </authorList>
    </citation>
    <scope>NUCLEOTIDE SEQUENCE [LARGE SCALE GENOMIC DNA]</scope>
    <source>
        <strain evidence="9">NAW-5</strain>
    </source>
</reference>
<dbReference type="Proteomes" id="UP000239549">
    <property type="component" value="Unassembled WGS sequence"/>
</dbReference>
<dbReference type="AlphaFoldDB" id="A0A2L2XFX8"/>
<evidence type="ECO:0000256" key="2">
    <source>
        <dbReference type="ARBA" id="ARBA00022840"/>
    </source>
</evidence>
<evidence type="ECO:0000313" key="8">
    <source>
        <dbReference type="EMBL" id="GBF35032.1"/>
    </source>
</evidence>
<dbReference type="OrthoDB" id="9803970at2"/>
<gene>
    <name evidence="8" type="ORF">DCCM_4153</name>
</gene>
<dbReference type="InterPro" id="IPR027417">
    <property type="entry name" value="P-loop_NTPase"/>
</dbReference>
<dbReference type="PROSITE" id="PS00688">
    <property type="entry name" value="SIGMA54_INTERACT_3"/>
    <property type="match status" value="1"/>
</dbReference>
<name>A0A2L2XFX8_9FIRM</name>
<dbReference type="Pfam" id="PF00158">
    <property type="entry name" value="Sigma54_activat"/>
    <property type="match status" value="1"/>
</dbReference>
<evidence type="ECO:0000256" key="4">
    <source>
        <dbReference type="ARBA" id="ARBA00023125"/>
    </source>
</evidence>
<dbReference type="InterPro" id="IPR058031">
    <property type="entry name" value="AAA_lid_NorR"/>
</dbReference>
<dbReference type="InterPro" id="IPR002078">
    <property type="entry name" value="Sigma_54_int"/>
</dbReference>
<proteinExistence type="predicted"/>
<sequence>MDDVKIGVVSTYPELSGLIQKLAREMGLDLEIREGILEKGVTYAYQFERQGADIVISRGVTGRKIKKAISLPVVLIEITSFDILQALNTAKSMGRRIAFLGHRTQDFSPEFDTITGILGIDVECYPYGNIYEMEEQAGKMLGSNADVIVSTGLCIYEMAKKSGINAVLVQSGYDAIYGSIKQALEMVQGVRRDQERSQRFKSVLELTNDGILILDERKRVSFMNPSAEKLLDADAGRILGHCVDELRESSFLGPLFSNGNQMNEVVKEVGKKQFLVNSMPINIKNKEKGLVINFQSADRIQILEQNIRRQLFKKGLVAKHTFDDFVGASRQLVETIGRAKKFAAATATVLIYGETGTGKELFAQSIHNESERCKGPFVAVNCAALPENLLESELFGYEEGAFTGAKKGGKSGLFEMAHGGTIFLDEIGEMTLPVQARLLRILQEREIMRLGSDRVIPVDVRIIAATNFDLIQALKQGKFRDDLYHRLEVLNLDIPPLRERKEDIVLLANYFINQFSVEERKEVPGLTKAALEKLIKYDWPGNIRELQNIFQKYVLLIEKNQTPEDLINRLINEKIRKSFSVTTSDENTITLKIGKLEDMEREIIDYLLTTGVSIKEISKMLGTSRTTLWRKVKDNDETAMFR</sequence>
<dbReference type="SUPFAM" id="SSF55785">
    <property type="entry name" value="PYP-like sensor domain (PAS domain)"/>
    <property type="match status" value="1"/>
</dbReference>
<dbReference type="InterPro" id="IPR002197">
    <property type="entry name" value="HTH_Fis"/>
</dbReference>
<organism evidence="8 9">
    <name type="scientific">Desulfocucumis palustris</name>
    <dbReference type="NCBI Taxonomy" id="1898651"/>
    <lineage>
        <taxon>Bacteria</taxon>
        <taxon>Bacillati</taxon>
        <taxon>Bacillota</taxon>
        <taxon>Clostridia</taxon>
        <taxon>Eubacteriales</taxon>
        <taxon>Desulfocucumaceae</taxon>
        <taxon>Desulfocucumis</taxon>
    </lineage>
</organism>
<protein>
    <submittedName>
        <fullName evidence="8">Zinc sigma-54-dependent two-component system response regulator</fullName>
    </submittedName>
</protein>
<dbReference type="Pfam" id="PF06506">
    <property type="entry name" value="PrpR_N"/>
    <property type="match status" value="1"/>
</dbReference>
<dbReference type="Pfam" id="PF02954">
    <property type="entry name" value="HTH_8"/>
    <property type="match status" value="1"/>
</dbReference>
<dbReference type="Gene3D" id="1.10.10.60">
    <property type="entry name" value="Homeodomain-like"/>
    <property type="match status" value="1"/>
</dbReference>
<dbReference type="InterPro" id="IPR035965">
    <property type="entry name" value="PAS-like_dom_sf"/>
</dbReference>
<keyword evidence="9" id="KW-1185">Reference proteome</keyword>
<dbReference type="Gene3D" id="3.40.50.300">
    <property type="entry name" value="P-loop containing nucleotide triphosphate hydrolases"/>
    <property type="match status" value="1"/>
</dbReference>
<evidence type="ECO:0000259" key="6">
    <source>
        <dbReference type="PROSITE" id="PS50045"/>
    </source>
</evidence>